<reference evidence="3" key="2">
    <citation type="submission" date="2013-12" db="EMBL/GenBank/DDBJ databases">
        <authorList>
            <person name="Yu Y."/>
            <person name="Lee S."/>
            <person name="de Baynast K."/>
            <person name="Wissotski M."/>
            <person name="Liu L."/>
            <person name="Talag J."/>
            <person name="Goicoechea J."/>
            <person name="Angelova A."/>
            <person name="Jetty R."/>
            <person name="Kudrna D."/>
            <person name="Golser W."/>
            <person name="Rivera L."/>
            <person name="Zhang J."/>
            <person name="Wing R."/>
        </authorList>
    </citation>
    <scope>NUCLEOTIDE SEQUENCE</scope>
</reference>
<reference evidence="2" key="3">
    <citation type="submission" date="2015-04" db="UniProtKB">
        <authorList>
            <consortium name="EnsemblPlants"/>
        </authorList>
    </citation>
    <scope>IDENTIFICATION</scope>
</reference>
<keyword evidence="3" id="KW-1185">Reference proteome</keyword>
<dbReference type="EnsemblPlants" id="LPERR01G21800.1">
    <property type="protein sequence ID" value="LPERR01G21800.1"/>
    <property type="gene ID" value="LPERR01G21800"/>
</dbReference>
<feature type="compositionally biased region" description="Pro residues" evidence="1">
    <location>
        <begin position="43"/>
        <end position="54"/>
    </location>
</feature>
<evidence type="ECO:0000313" key="3">
    <source>
        <dbReference type="Proteomes" id="UP000032180"/>
    </source>
</evidence>
<dbReference type="AlphaFoldDB" id="A0A0D9V3T3"/>
<proteinExistence type="predicted"/>
<sequence>MSSNLDCNNVYECQPSTLADLVLPKCGSCPRASRRSGATLPPQADPLPPPPPLVTPRAATRHHHPPQASSLAHDARSPATGGSGAPLLHPSNRWARDSACALAATS</sequence>
<dbReference type="HOGENOM" id="CLU_2227003_0_0_1"/>
<reference evidence="2 3" key="1">
    <citation type="submission" date="2012-08" db="EMBL/GenBank/DDBJ databases">
        <title>Oryza genome evolution.</title>
        <authorList>
            <person name="Wing R.A."/>
        </authorList>
    </citation>
    <scope>NUCLEOTIDE SEQUENCE</scope>
</reference>
<organism evidence="2 3">
    <name type="scientific">Leersia perrieri</name>
    <dbReference type="NCBI Taxonomy" id="77586"/>
    <lineage>
        <taxon>Eukaryota</taxon>
        <taxon>Viridiplantae</taxon>
        <taxon>Streptophyta</taxon>
        <taxon>Embryophyta</taxon>
        <taxon>Tracheophyta</taxon>
        <taxon>Spermatophyta</taxon>
        <taxon>Magnoliopsida</taxon>
        <taxon>Liliopsida</taxon>
        <taxon>Poales</taxon>
        <taxon>Poaceae</taxon>
        <taxon>BOP clade</taxon>
        <taxon>Oryzoideae</taxon>
        <taxon>Oryzeae</taxon>
        <taxon>Oryzinae</taxon>
        <taxon>Leersia</taxon>
    </lineage>
</organism>
<protein>
    <submittedName>
        <fullName evidence="2">Uncharacterized protein</fullName>
    </submittedName>
</protein>
<evidence type="ECO:0000256" key="1">
    <source>
        <dbReference type="SAM" id="MobiDB-lite"/>
    </source>
</evidence>
<feature type="region of interest" description="Disordered" evidence="1">
    <location>
        <begin position="29"/>
        <end position="91"/>
    </location>
</feature>
<evidence type="ECO:0000313" key="2">
    <source>
        <dbReference type="EnsemblPlants" id="LPERR01G21800.1"/>
    </source>
</evidence>
<accession>A0A0D9V3T3</accession>
<dbReference type="Gramene" id="LPERR01G21800.1">
    <property type="protein sequence ID" value="LPERR01G21800.1"/>
    <property type="gene ID" value="LPERR01G21800"/>
</dbReference>
<dbReference type="Proteomes" id="UP000032180">
    <property type="component" value="Chromosome 1"/>
</dbReference>
<name>A0A0D9V3T3_9ORYZ</name>